<dbReference type="Gene3D" id="3.80.10.10">
    <property type="entry name" value="Ribonuclease Inhibitor"/>
    <property type="match status" value="1"/>
</dbReference>
<protein>
    <submittedName>
        <fullName evidence="1">Uncharacterized protein</fullName>
    </submittedName>
</protein>
<dbReference type="AlphaFoldDB" id="A0AAV5FMP8"/>
<sequence length="116" mass="12837">MLQGTVNLSHNEFSSSIPANLDWLLEKVYIDLTYNNLSRLILQSGALENRDPMPFLGKVGLYGPQFKNPCSPDIVSDSLCSTCQIRSCTSMLVEEMTKLLDPLLLGKPIYLSPMAA</sequence>
<comment type="caution">
    <text evidence="1">The sequence shown here is derived from an EMBL/GenBank/DDBJ whole genome shotgun (WGS) entry which is preliminary data.</text>
</comment>
<dbReference type="InterPro" id="IPR032675">
    <property type="entry name" value="LRR_dom_sf"/>
</dbReference>
<organism evidence="1 2">
    <name type="scientific">Eleusine coracana subsp. coracana</name>
    <dbReference type="NCBI Taxonomy" id="191504"/>
    <lineage>
        <taxon>Eukaryota</taxon>
        <taxon>Viridiplantae</taxon>
        <taxon>Streptophyta</taxon>
        <taxon>Embryophyta</taxon>
        <taxon>Tracheophyta</taxon>
        <taxon>Spermatophyta</taxon>
        <taxon>Magnoliopsida</taxon>
        <taxon>Liliopsida</taxon>
        <taxon>Poales</taxon>
        <taxon>Poaceae</taxon>
        <taxon>PACMAD clade</taxon>
        <taxon>Chloridoideae</taxon>
        <taxon>Cynodonteae</taxon>
        <taxon>Eleusininae</taxon>
        <taxon>Eleusine</taxon>
    </lineage>
</organism>
<reference evidence="1" key="2">
    <citation type="submission" date="2021-12" db="EMBL/GenBank/DDBJ databases">
        <title>Resequencing data analysis of finger millet.</title>
        <authorList>
            <person name="Hatakeyama M."/>
            <person name="Aluri S."/>
            <person name="Balachadran M.T."/>
            <person name="Sivarajan S.R."/>
            <person name="Poveda L."/>
            <person name="Shimizu-Inatsugi R."/>
            <person name="Schlapbach R."/>
            <person name="Sreeman S.M."/>
            <person name="Shimizu K.K."/>
        </authorList>
    </citation>
    <scope>NUCLEOTIDE SEQUENCE</scope>
</reference>
<evidence type="ECO:0000313" key="1">
    <source>
        <dbReference type="EMBL" id="GJN36999.1"/>
    </source>
</evidence>
<dbReference type="Proteomes" id="UP001054889">
    <property type="component" value="Unassembled WGS sequence"/>
</dbReference>
<name>A0AAV5FMP8_ELECO</name>
<reference evidence="1" key="1">
    <citation type="journal article" date="2018" name="DNA Res.">
        <title>Multiple hybrid de novo genome assembly of finger millet, an orphan allotetraploid crop.</title>
        <authorList>
            <person name="Hatakeyama M."/>
            <person name="Aluri S."/>
            <person name="Balachadran M.T."/>
            <person name="Sivarajan S.R."/>
            <person name="Patrignani A."/>
            <person name="Gruter S."/>
            <person name="Poveda L."/>
            <person name="Shimizu-Inatsugi R."/>
            <person name="Baeten J."/>
            <person name="Francoijs K.J."/>
            <person name="Nataraja K.N."/>
            <person name="Reddy Y.A.N."/>
            <person name="Phadnis S."/>
            <person name="Ravikumar R.L."/>
            <person name="Schlapbach R."/>
            <person name="Sreeman S.M."/>
            <person name="Shimizu K.K."/>
        </authorList>
    </citation>
    <scope>NUCLEOTIDE SEQUENCE</scope>
</reference>
<gene>
    <name evidence="1" type="primary">gb25911</name>
    <name evidence="1" type="ORF">PR202_gb25911</name>
</gene>
<dbReference type="EMBL" id="BQKI01000092">
    <property type="protein sequence ID" value="GJN36999.1"/>
    <property type="molecule type" value="Genomic_DNA"/>
</dbReference>
<accession>A0AAV5FMP8</accession>
<proteinExistence type="predicted"/>
<keyword evidence="2" id="KW-1185">Reference proteome</keyword>
<evidence type="ECO:0000313" key="2">
    <source>
        <dbReference type="Proteomes" id="UP001054889"/>
    </source>
</evidence>